<name>A0ABS1FV84_9FLAO</name>
<reference evidence="3" key="1">
    <citation type="submission" date="2021-01" db="EMBL/GenBank/DDBJ databases">
        <title>Genome public.</title>
        <authorList>
            <person name="Liu C."/>
            <person name="Sun Q."/>
        </authorList>
    </citation>
    <scope>NUCLEOTIDE SEQUENCE [LARGE SCALE GENOMIC DNA]</scope>
    <source>
        <strain evidence="3">YIM B02567</strain>
    </source>
</reference>
<gene>
    <name evidence="2" type="ORF">JHL15_11290</name>
</gene>
<organism evidence="2 3">
    <name type="scientific">Chryseobacterium paridis</name>
    <dbReference type="NCBI Taxonomy" id="2800328"/>
    <lineage>
        <taxon>Bacteria</taxon>
        <taxon>Pseudomonadati</taxon>
        <taxon>Bacteroidota</taxon>
        <taxon>Flavobacteriia</taxon>
        <taxon>Flavobacteriales</taxon>
        <taxon>Weeksellaceae</taxon>
        <taxon>Chryseobacterium group</taxon>
        <taxon>Chryseobacterium</taxon>
    </lineage>
</organism>
<feature type="chain" id="PRO_5046896365" description="DUF4369 domain-containing protein" evidence="1">
    <location>
        <begin position="19"/>
        <end position="282"/>
    </location>
</feature>
<evidence type="ECO:0000313" key="2">
    <source>
        <dbReference type="EMBL" id="MBK1896340.1"/>
    </source>
</evidence>
<accession>A0ABS1FV84</accession>
<dbReference type="RefSeq" id="WP_200245808.1">
    <property type="nucleotide sequence ID" value="NZ_JAENHK010000010.1"/>
</dbReference>
<protein>
    <recommendedName>
        <fullName evidence="4">DUF4369 domain-containing protein</fullName>
    </recommendedName>
</protein>
<keyword evidence="1" id="KW-0732">Signal</keyword>
<sequence>MKKYLICFSLLFIGFLGAQDTTKNKKDQYVHAEITKKDGQIMNVLLYKMKVLKISTFKEILGGQGYYPRTKLEYKTSETSPAEKMDGKEIAGLKFLDKDNDEVLRYEKLRIKEFDKNGVLKDTKKEIFLPQVYDGKIGIYGDPVTECVNLSRKPNSPLDCEYMHSIFYLKNNQENFVIMPLDINLFDINRSFDNFVNAFKVAGKECPEFSKYLEFFRKKMEDKSFQKEMRKNIIEYRKEVKKQARENQLNMVETLDFTTRKMFFYEANLYIGIVKEYEKSCP</sequence>
<evidence type="ECO:0008006" key="4">
    <source>
        <dbReference type="Google" id="ProtNLM"/>
    </source>
</evidence>
<evidence type="ECO:0000313" key="3">
    <source>
        <dbReference type="Proteomes" id="UP000628669"/>
    </source>
</evidence>
<proteinExistence type="predicted"/>
<evidence type="ECO:0000256" key="1">
    <source>
        <dbReference type="SAM" id="SignalP"/>
    </source>
</evidence>
<dbReference type="EMBL" id="JAENHK010000010">
    <property type="protein sequence ID" value="MBK1896340.1"/>
    <property type="molecule type" value="Genomic_DNA"/>
</dbReference>
<keyword evidence="3" id="KW-1185">Reference proteome</keyword>
<comment type="caution">
    <text evidence="2">The sequence shown here is derived from an EMBL/GenBank/DDBJ whole genome shotgun (WGS) entry which is preliminary data.</text>
</comment>
<dbReference type="Proteomes" id="UP000628669">
    <property type="component" value="Unassembled WGS sequence"/>
</dbReference>
<feature type="signal peptide" evidence="1">
    <location>
        <begin position="1"/>
        <end position="18"/>
    </location>
</feature>